<keyword evidence="2 3" id="KW-0378">Hydrolase</keyword>
<dbReference type="GO" id="GO:0006637">
    <property type="term" value="P:acyl-CoA metabolic process"/>
    <property type="evidence" value="ECO:0007669"/>
    <property type="project" value="TreeGrafter"/>
</dbReference>
<comment type="caution">
    <text evidence="3">The sequence shown here is derived from an EMBL/GenBank/DDBJ whole genome shotgun (WGS) entry which is preliminary data.</text>
</comment>
<keyword evidence="4" id="KW-1185">Reference proteome</keyword>
<comment type="similarity">
    <text evidence="1">Belongs to the acyl coenzyme A hydrolase family.</text>
</comment>
<dbReference type="SUPFAM" id="SSF54637">
    <property type="entry name" value="Thioesterase/thiol ester dehydrase-isomerase"/>
    <property type="match status" value="1"/>
</dbReference>
<sequence length="149" mass="16651">MEVSVEQSKTIQTRLVLPSDTNHLGTIFGGTVLAYIDEIAAISAMRHARKAVVTVSIDKVDFISSAKVGDILKLEAFVYSTGRTSMKVFVKVETEDLFTGEHHLTTTCFLTMVAIDQNKKPTPVPKVIIREQEEQIVQLYQQNKRNNKA</sequence>
<organism evidence="3 4">
    <name type="scientific">Anoxybacillus ayderensis</name>
    <dbReference type="NCBI Taxonomy" id="265546"/>
    <lineage>
        <taxon>Bacteria</taxon>
        <taxon>Bacillati</taxon>
        <taxon>Bacillota</taxon>
        <taxon>Bacilli</taxon>
        <taxon>Bacillales</taxon>
        <taxon>Anoxybacillaceae</taxon>
        <taxon>Anoxybacillus</taxon>
    </lineage>
</organism>
<accession>A0A0D0HL17</accession>
<proteinExistence type="inferred from homology"/>
<dbReference type="EC" id="3.1.2.-" evidence="3"/>
<reference evidence="3 4" key="1">
    <citation type="submission" date="2015-01" db="EMBL/GenBank/DDBJ databases">
        <title>Genome sequence of Anoxybacillus ayderensis strain AB04.</title>
        <authorList>
            <person name="Belduz A.O."/>
            <person name="Canakci S."/>
            <person name="Chan K.-G."/>
            <person name="Kahar U.M."/>
            <person name="Yaakob A.S."/>
            <person name="Chan C.S."/>
            <person name="Goh K.M."/>
        </authorList>
    </citation>
    <scope>NUCLEOTIDE SEQUENCE [LARGE SCALE GENOMIC DNA]</scope>
    <source>
        <strain evidence="3 4">AB04</strain>
    </source>
</reference>
<dbReference type="InterPro" id="IPR040170">
    <property type="entry name" value="Cytosol_ACT"/>
</dbReference>
<evidence type="ECO:0000256" key="2">
    <source>
        <dbReference type="ARBA" id="ARBA00022801"/>
    </source>
</evidence>
<evidence type="ECO:0000256" key="1">
    <source>
        <dbReference type="ARBA" id="ARBA00010458"/>
    </source>
</evidence>
<dbReference type="RefSeq" id="WP_009362626.1">
    <property type="nucleotide sequence ID" value="NZ_JXTG01000030.1"/>
</dbReference>
<dbReference type="GO" id="GO:0005829">
    <property type="term" value="C:cytosol"/>
    <property type="evidence" value="ECO:0007669"/>
    <property type="project" value="TreeGrafter"/>
</dbReference>
<protein>
    <submittedName>
        <fullName evidence="3">Putative acyl-CoA thioester hydrolase</fullName>
        <ecNumber evidence="3">3.1.2.-</ecNumber>
    </submittedName>
</protein>
<dbReference type="Gene3D" id="3.10.129.10">
    <property type="entry name" value="Hotdog Thioesterase"/>
    <property type="match status" value="1"/>
</dbReference>
<dbReference type="PATRIC" id="fig|265546.4.peg.2846"/>
<dbReference type="InterPro" id="IPR033120">
    <property type="entry name" value="HOTDOG_ACOT"/>
</dbReference>
<dbReference type="CDD" id="cd03442">
    <property type="entry name" value="BFIT_BACH"/>
    <property type="match status" value="1"/>
</dbReference>
<dbReference type="PANTHER" id="PTHR11049">
    <property type="entry name" value="ACYL COENZYME A THIOESTER HYDROLASE"/>
    <property type="match status" value="1"/>
</dbReference>
<accession>A0A4S3L206</accession>
<gene>
    <name evidence="3" type="ORF">JV16_02855</name>
</gene>
<dbReference type="PANTHER" id="PTHR11049:SF24">
    <property type="entry name" value="CYTOSOLIC ACYL COENZYME A THIOESTER HYDROLASE"/>
    <property type="match status" value="1"/>
</dbReference>
<evidence type="ECO:0000313" key="3">
    <source>
        <dbReference type="EMBL" id="KIP19997.1"/>
    </source>
</evidence>
<evidence type="ECO:0000313" key="4">
    <source>
        <dbReference type="Proteomes" id="UP000032047"/>
    </source>
</evidence>
<dbReference type="GO" id="GO:0009062">
    <property type="term" value="P:fatty acid catabolic process"/>
    <property type="evidence" value="ECO:0007669"/>
    <property type="project" value="TreeGrafter"/>
</dbReference>
<dbReference type="InterPro" id="IPR029069">
    <property type="entry name" value="HotDog_dom_sf"/>
</dbReference>
<dbReference type="InterPro" id="IPR006683">
    <property type="entry name" value="Thioestr_dom"/>
</dbReference>
<dbReference type="Proteomes" id="UP000032047">
    <property type="component" value="Unassembled WGS sequence"/>
</dbReference>
<name>A0A0D0HL17_9BACL</name>
<dbReference type="Pfam" id="PF03061">
    <property type="entry name" value="4HBT"/>
    <property type="match status" value="1"/>
</dbReference>
<dbReference type="EMBL" id="JXTG01000030">
    <property type="protein sequence ID" value="KIP19997.1"/>
    <property type="molecule type" value="Genomic_DNA"/>
</dbReference>
<dbReference type="GO" id="GO:0052816">
    <property type="term" value="F:long-chain fatty acyl-CoA hydrolase activity"/>
    <property type="evidence" value="ECO:0007669"/>
    <property type="project" value="TreeGrafter"/>
</dbReference>
<dbReference type="PROSITE" id="PS51770">
    <property type="entry name" value="HOTDOG_ACOT"/>
    <property type="match status" value="1"/>
</dbReference>
<dbReference type="AlphaFoldDB" id="A0A0D0HL17"/>